<feature type="domain" description="FAD-binding" evidence="4">
    <location>
        <begin position="11"/>
        <end position="219"/>
    </location>
</feature>
<dbReference type="Gene3D" id="3.50.50.60">
    <property type="entry name" value="FAD/NAD(P)-binding domain"/>
    <property type="match status" value="1"/>
</dbReference>
<protein>
    <submittedName>
        <fullName evidence="5">NAD(P)/FAD-dependent oxidoreductase</fullName>
        <ecNumber evidence="5">1.-.-.-</ecNumber>
    </submittedName>
</protein>
<evidence type="ECO:0000256" key="1">
    <source>
        <dbReference type="ARBA" id="ARBA00023002"/>
    </source>
</evidence>
<reference evidence="6" key="1">
    <citation type="journal article" date="2019" name="Int. J. Syst. Evol. Microbiol.">
        <title>The Global Catalogue of Microorganisms (GCM) 10K type strain sequencing project: providing services to taxonomists for standard genome sequencing and annotation.</title>
        <authorList>
            <consortium name="The Broad Institute Genomics Platform"/>
            <consortium name="The Broad Institute Genome Sequencing Center for Infectious Disease"/>
            <person name="Wu L."/>
            <person name="Ma J."/>
        </authorList>
    </citation>
    <scope>NUCLEOTIDE SEQUENCE [LARGE SCALE GENOMIC DNA]</scope>
    <source>
        <strain evidence="6">CGMCC 4.7177</strain>
    </source>
</reference>
<dbReference type="GO" id="GO:0016491">
    <property type="term" value="F:oxidoreductase activity"/>
    <property type="evidence" value="ECO:0007669"/>
    <property type="project" value="UniProtKB-KW"/>
</dbReference>
<dbReference type="Pfam" id="PF01494">
    <property type="entry name" value="FAD_binding_3"/>
    <property type="match status" value="1"/>
</dbReference>
<dbReference type="InterPro" id="IPR036188">
    <property type="entry name" value="FAD/NAD-bd_sf"/>
</dbReference>
<evidence type="ECO:0000259" key="4">
    <source>
        <dbReference type="Pfam" id="PF01494"/>
    </source>
</evidence>
<comment type="similarity">
    <text evidence="2">Belongs to the flavin-dependent halogenase family. Bacterial tryptophan halogenase subfamily.</text>
</comment>
<accession>A0ABV9ALC6</accession>
<evidence type="ECO:0000313" key="5">
    <source>
        <dbReference type="EMBL" id="MFC4499168.1"/>
    </source>
</evidence>
<feature type="region of interest" description="Disordered" evidence="3">
    <location>
        <begin position="538"/>
        <end position="557"/>
    </location>
</feature>
<evidence type="ECO:0000256" key="3">
    <source>
        <dbReference type="SAM" id="MobiDB-lite"/>
    </source>
</evidence>
<dbReference type="RefSeq" id="WP_381182120.1">
    <property type="nucleotide sequence ID" value="NZ_JBHSFK010000003.1"/>
</dbReference>
<gene>
    <name evidence="5" type="ORF">ACFPIH_06465</name>
</gene>
<evidence type="ECO:0000256" key="2">
    <source>
        <dbReference type="ARBA" id="ARBA00038396"/>
    </source>
</evidence>
<proteinExistence type="inferred from homology"/>
<dbReference type="EC" id="1.-.-.-" evidence="5"/>
<dbReference type="InterPro" id="IPR050816">
    <property type="entry name" value="Flavin-dep_Halogenase_NPB"/>
</dbReference>
<dbReference type="PANTHER" id="PTHR43747:SF5">
    <property type="entry name" value="FAD-BINDING DOMAIN-CONTAINING PROTEIN"/>
    <property type="match status" value="1"/>
</dbReference>
<sequence length="557" mass="62398">MTESAALEPDFDVIILGAGMAGTVLGAILARHDARVLIIDAGVHPRFAVGESTTLYTLKGFRQLAARYGVPELEYLTSYEGCLTKIGPTSGVKKHFGFMLHRDGEEPDPLEVNQFSPPSKALQTGHLFRQDTDAFLLHTAIQYGCSVRQGFRVADLELGEDQVSVADASGERFTAKYLVDGSGFRSPIADKLNLREPADALKHHSRSMFTHMIGVKPTDDVLHMAAEDLPPLPWVEGTMHHMFERGWIWSIPFNNEPRSNNPLVSVGLTFDERLYPKPEGMSPEQEFRHHISRFPAVERIFADAVTVRPWASTGRMQYTSKETVGHRWCLMSHAAGFLDPLYSRGLTNTTEVVNAFAWRLLDALREDDFDVARFTYVDTLQKGLIRYNDELVNASFIAFSDYQLWNAVYRVWAAAEVPINLRFDRFIERFRETGDDQVFRDMEDVEFPGLLLPDQPTYKAVFDEMVVVCDAVERGEITAADGGRRLMAAIEASPGMLQGFGLQDANRRFMFPGIPELKAMTAWLSDTAPQEMRYLAPRTPASAQSGAPGVREVIIPE</sequence>
<dbReference type="Proteomes" id="UP001595839">
    <property type="component" value="Unassembled WGS sequence"/>
</dbReference>
<keyword evidence="6" id="KW-1185">Reference proteome</keyword>
<name>A0ABV9ALC6_9ACTN</name>
<comment type="caution">
    <text evidence="5">The sequence shown here is derived from an EMBL/GenBank/DDBJ whole genome shotgun (WGS) entry which is preliminary data.</text>
</comment>
<dbReference type="EMBL" id="JBHSFK010000003">
    <property type="protein sequence ID" value="MFC4499168.1"/>
    <property type="molecule type" value="Genomic_DNA"/>
</dbReference>
<dbReference type="SUPFAM" id="SSF51905">
    <property type="entry name" value="FAD/NAD(P)-binding domain"/>
    <property type="match status" value="1"/>
</dbReference>
<keyword evidence="1 5" id="KW-0560">Oxidoreductase</keyword>
<dbReference type="PRINTS" id="PR00420">
    <property type="entry name" value="RNGMNOXGNASE"/>
</dbReference>
<dbReference type="PANTHER" id="PTHR43747">
    <property type="entry name" value="FAD-BINDING PROTEIN"/>
    <property type="match status" value="1"/>
</dbReference>
<organism evidence="5 6">
    <name type="scientific">Streptomyces vulcanius</name>
    <dbReference type="NCBI Taxonomy" id="1441876"/>
    <lineage>
        <taxon>Bacteria</taxon>
        <taxon>Bacillati</taxon>
        <taxon>Actinomycetota</taxon>
        <taxon>Actinomycetes</taxon>
        <taxon>Kitasatosporales</taxon>
        <taxon>Streptomycetaceae</taxon>
        <taxon>Streptomyces</taxon>
    </lineage>
</organism>
<dbReference type="InterPro" id="IPR002938">
    <property type="entry name" value="FAD-bd"/>
</dbReference>
<evidence type="ECO:0000313" key="6">
    <source>
        <dbReference type="Proteomes" id="UP001595839"/>
    </source>
</evidence>